<comment type="caution">
    <text evidence="2">The sequence shown here is derived from an EMBL/GenBank/DDBJ whole genome shotgun (WGS) entry which is preliminary data.</text>
</comment>
<feature type="chain" id="PRO_5047398871" description="PEP-CTERM protein-sorting domain-containing protein" evidence="1">
    <location>
        <begin position="20"/>
        <end position="194"/>
    </location>
</feature>
<gene>
    <name evidence="2" type="ORF">Hsar01_02316</name>
</gene>
<reference evidence="2 3" key="1">
    <citation type="submission" date="2024-02" db="EMBL/GenBank/DDBJ databases">
        <title>Haloferula sargassicola NBRC 104335.</title>
        <authorList>
            <person name="Ichikawa N."/>
            <person name="Katano-Makiyama Y."/>
            <person name="Hidaka K."/>
        </authorList>
    </citation>
    <scope>NUCLEOTIDE SEQUENCE [LARGE SCALE GENOMIC DNA]</scope>
    <source>
        <strain evidence="2 3">NBRC 104335</strain>
    </source>
</reference>
<dbReference type="InterPro" id="IPR013424">
    <property type="entry name" value="Ice-binding_C"/>
</dbReference>
<keyword evidence="3" id="KW-1185">Reference proteome</keyword>
<keyword evidence="1" id="KW-0732">Signal</keyword>
<evidence type="ECO:0000313" key="2">
    <source>
        <dbReference type="EMBL" id="GAA5483089.1"/>
    </source>
</evidence>
<evidence type="ECO:0000256" key="1">
    <source>
        <dbReference type="SAM" id="SignalP"/>
    </source>
</evidence>
<dbReference type="EMBL" id="BAABRI010000012">
    <property type="protein sequence ID" value="GAA5483089.1"/>
    <property type="molecule type" value="Genomic_DNA"/>
</dbReference>
<feature type="signal peptide" evidence="1">
    <location>
        <begin position="1"/>
        <end position="19"/>
    </location>
</feature>
<evidence type="ECO:0000313" key="3">
    <source>
        <dbReference type="Proteomes" id="UP001476282"/>
    </source>
</evidence>
<organism evidence="2 3">
    <name type="scientific">Haloferula sargassicola</name>
    <dbReference type="NCBI Taxonomy" id="490096"/>
    <lineage>
        <taxon>Bacteria</taxon>
        <taxon>Pseudomonadati</taxon>
        <taxon>Verrucomicrobiota</taxon>
        <taxon>Verrucomicrobiia</taxon>
        <taxon>Verrucomicrobiales</taxon>
        <taxon>Verrucomicrobiaceae</taxon>
        <taxon>Haloferula</taxon>
    </lineage>
</organism>
<dbReference type="NCBIfam" id="TIGR02595">
    <property type="entry name" value="PEP_CTERM"/>
    <property type="match status" value="1"/>
</dbReference>
<sequence length="194" mass="19882">MKRLLPLISLVGLNCAASAALVVSIDISDPSAAVVTGLPAGSSSTGNLTVNFNGGISFRNFFTSDESITLADPLPISGDWRPAGTSTSYNETVTFVYGDPDVVPGVDLSIYNSGAGAGDLQTFATGERAFFGSSVIDLSSFSALPEVGTTGDVMIGFQSSQGGMIGQWIVIPEPASLSLAALGGGMLLLRRRRG</sequence>
<protein>
    <recommendedName>
        <fullName evidence="4">PEP-CTERM protein-sorting domain-containing protein</fullName>
    </recommendedName>
</protein>
<name>A0ABP9UST9_9BACT</name>
<accession>A0ABP9UST9</accession>
<dbReference type="Proteomes" id="UP001476282">
    <property type="component" value="Unassembled WGS sequence"/>
</dbReference>
<dbReference type="RefSeq" id="WP_353567214.1">
    <property type="nucleotide sequence ID" value="NZ_BAABRI010000012.1"/>
</dbReference>
<evidence type="ECO:0008006" key="4">
    <source>
        <dbReference type="Google" id="ProtNLM"/>
    </source>
</evidence>
<proteinExistence type="predicted"/>